<dbReference type="InterPro" id="IPR027417">
    <property type="entry name" value="P-loop_NTPase"/>
</dbReference>
<keyword evidence="4" id="KW-0347">Helicase</keyword>
<name>A0A4U0XNC7_9PEZI</name>
<evidence type="ECO:0000256" key="1">
    <source>
        <dbReference type="ARBA" id="ARBA00007913"/>
    </source>
</evidence>
<feature type="domain" description="DNA2/NAM7 helicase-like C-terminal" evidence="7">
    <location>
        <begin position="805"/>
        <end position="1029"/>
    </location>
</feature>
<feature type="domain" description="DNA2/NAM7 helicase helicase" evidence="6">
    <location>
        <begin position="495"/>
        <end position="785"/>
    </location>
</feature>
<reference evidence="8 9" key="1">
    <citation type="submission" date="2017-03" db="EMBL/GenBank/DDBJ databases">
        <title>Genomes of endolithic fungi from Antarctica.</title>
        <authorList>
            <person name="Coleine C."/>
            <person name="Masonjones S."/>
            <person name="Stajich J.E."/>
        </authorList>
    </citation>
    <scope>NUCLEOTIDE SEQUENCE [LARGE SCALE GENOMIC DNA]</scope>
    <source>
        <strain evidence="8 9">CCFEE 5184</strain>
    </source>
</reference>
<dbReference type="PANTHER" id="PTHR43788">
    <property type="entry name" value="DNA2/NAM7 HELICASE FAMILY MEMBER"/>
    <property type="match status" value="1"/>
</dbReference>
<dbReference type="EMBL" id="NAJQ01000146">
    <property type="protein sequence ID" value="TKA77088.1"/>
    <property type="molecule type" value="Genomic_DNA"/>
</dbReference>
<keyword evidence="9" id="KW-1185">Reference proteome</keyword>
<dbReference type="PANTHER" id="PTHR43788:SF8">
    <property type="entry name" value="DNA-BINDING PROTEIN SMUBP-2"/>
    <property type="match status" value="1"/>
</dbReference>
<dbReference type="Gene3D" id="3.40.50.300">
    <property type="entry name" value="P-loop containing nucleotide triphosphate hydrolases"/>
    <property type="match status" value="2"/>
</dbReference>
<keyword evidence="5" id="KW-0067">ATP-binding</keyword>
<dbReference type="AlphaFoldDB" id="A0A4U0XNC7"/>
<evidence type="ECO:0008006" key="10">
    <source>
        <dbReference type="Google" id="ProtNLM"/>
    </source>
</evidence>
<proteinExistence type="inferred from homology"/>
<dbReference type="InterPro" id="IPR041679">
    <property type="entry name" value="DNA2/NAM7-like_C"/>
</dbReference>
<dbReference type="Proteomes" id="UP000309340">
    <property type="component" value="Unassembled WGS sequence"/>
</dbReference>
<comment type="caution">
    <text evidence="8">The sequence shown here is derived from an EMBL/GenBank/DDBJ whole genome shotgun (WGS) entry which is preliminary data.</text>
</comment>
<dbReference type="Pfam" id="PF13086">
    <property type="entry name" value="AAA_11"/>
    <property type="match status" value="1"/>
</dbReference>
<evidence type="ECO:0000259" key="7">
    <source>
        <dbReference type="Pfam" id="PF13087"/>
    </source>
</evidence>
<evidence type="ECO:0000256" key="3">
    <source>
        <dbReference type="ARBA" id="ARBA00022801"/>
    </source>
</evidence>
<evidence type="ECO:0000256" key="4">
    <source>
        <dbReference type="ARBA" id="ARBA00022806"/>
    </source>
</evidence>
<dbReference type="GO" id="GO:0043139">
    <property type="term" value="F:5'-3' DNA helicase activity"/>
    <property type="evidence" value="ECO:0007669"/>
    <property type="project" value="TreeGrafter"/>
</dbReference>
<dbReference type="SUPFAM" id="SSF52540">
    <property type="entry name" value="P-loop containing nucleoside triphosphate hydrolases"/>
    <property type="match status" value="1"/>
</dbReference>
<dbReference type="OrthoDB" id="6513042at2759"/>
<dbReference type="Pfam" id="PF13087">
    <property type="entry name" value="AAA_12"/>
    <property type="match status" value="1"/>
</dbReference>
<keyword evidence="2" id="KW-0547">Nucleotide-binding</keyword>
<comment type="similarity">
    <text evidence="1">Belongs to the DNA2/NAM7 helicase family.</text>
</comment>
<keyword evidence="3" id="KW-0378">Hydrolase</keyword>
<dbReference type="InterPro" id="IPR050534">
    <property type="entry name" value="Coronavir_polyprotein_1ab"/>
</dbReference>
<dbReference type="GO" id="GO:0005524">
    <property type="term" value="F:ATP binding"/>
    <property type="evidence" value="ECO:0007669"/>
    <property type="project" value="UniProtKB-KW"/>
</dbReference>
<sequence>MASDSDAPSDDSDRINFEGSDPALWKHLPKLVDGVTKQAITNDTQLVALYQYHDLKSEVNNTLLKNLSGVSKPSVLCQLVLGGGEDQRRLPPKVGTDEYSYDLALCFNKLLLAPVVHLSCTFLRIVENGRPYTTVLEWHFNDYDGPDSGILDYNHDKPTAVISFTAGPATCSGFSNLEGFKNKLPGQDSEIFGVLKSFLAPGRHAVRLELAEGTLSLETKNELDNVRSRLPSGDGVLLPTIGAVEYAAFGDKPDRVHCAREGMLKPADMLSGDIKHPMVPLGCSNTFTTVKEAGVQLAYSAVAAEAEAREAMKLWAKVYHSATVFPLGAFAVLAVRFRDFDKLSSVKDELLYRMPKELGASIQFKDQRSSTMVTVKAVLMGSVAELPPHDAFFRIISESINYFGGDNLISVRRGPEYFNVKISPTYISATYATQLATVAQLQLPGQQRWHGVLLNQVHDALEVLDLTQPQEPGETIAPQARRQADDWLKNWMTWNREQIAVIRGIKAAKGGIIIVMGPAGTGKTLLQQALSIYFYLLGFHVLALAPANSNVDHLAVQLGKIKECGQLPSVLDFIRMYPSVRDFTPKEDEDAIGNNPNLNKHSLQHFYDILSAVDDRETDKDSARRYGLAQAVLHAAEHHTHILKRRLRSETGKTQGGVVNAWDLLREFLGKWSRGGMDREDLRSGCDDSTMERYRMAYAQCRAHLIGGNRFMLATTGNARASELYHNWYSPESEWDVKRVGVVVFVDEAAKDVEVNVWSGVVCEQWSSGVRGVVMFGDDKQLKPTNTCSRGRINFNAFNGRLDITLPCRLVEEGFPHYRLLEQRRMHQSISRFPNREFYKGKLRDGGGTDLPLDERLPGLSKILKTIVAENGMHSCMEARLYAAEATDANVRLHWVEVKGDRVRHPGTNSLCVREHVRVFFKNILPRLIECFRQTDKRVNEHVMIICAYSYALHEYMDGIRRKLRHSHQYTMADMPQVLTVDASQGQEASMVVFDGSCQHSDNMGFVNDDGRCNVAVTRAKEVFWVIGGSMDVKQVSNSHLKPAALVKYKRELAGMGMCHRFA</sequence>
<evidence type="ECO:0000313" key="8">
    <source>
        <dbReference type="EMBL" id="TKA77088.1"/>
    </source>
</evidence>
<organism evidence="8 9">
    <name type="scientific">Friedmanniomyces simplex</name>
    <dbReference type="NCBI Taxonomy" id="329884"/>
    <lineage>
        <taxon>Eukaryota</taxon>
        <taxon>Fungi</taxon>
        <taxon>Dikarya</taxon>
        <taxon>Ascomycota</taxon>
        <taxon>Pezizomycotina</taxon>
        <taxon>Dothideomycetes</taxon>
        <taxon>Dothideomycetidae</taxon>
        <taxon>Mycosphaerellales</taxon>
        <taxon>Teratosphaeriaceae</taxon>
        <taxon>Friedmanniomyces</taxon>
    </lineage>
</organism>
<dbReference type="InterPro" id="IPR047187">
    <property type="entry name" value="SF1_C_Upf1"/>
</dbReference>
<accession>A0A4U0XNC7</accession>
<dbReference type="STRING" id="329884.A0A4U0XNC7"/>
<evidence type="ECO:0000256" key="5">
    <source>
        <dbReference type="ARBA" id="ARBA00022840"/>
    </source>
</evidence>
<evidence type="ECO:0000313" key="9">
    <source>
        <dbReference type="Proteomes" id="UP000309340"/>
    </source>
</evidence>
<gene>
    <name evidence="8" type="ORF">B0A55_03575</name>
</gene>
<evidence type="ECO:0000256" key="2">
    <source>
        <dbReference type="ARBA" id="ARBA00022741"/>
    </source>
</evidence>
<dbReference type="CDD" id="cd18808">
    <property type="entry name" value="SF1_C_Upf1"/>
    <property type="match status" value="1"/>
</dbReference>
<dbReference type="InterPro" id="IPR041677">
    <property type="entry name" value="DNA2/NAM7_AAA_11"/>
</dbReference>
<dbReference type="GO" id="GO:0016787">
    <property type="term" value="F:hydrolase activity"/>
    <property type="evidence" value="ECO:0007669"/>
    <property type="project" value="UniProtKB-KW"/>
</dbReference>
<evidence type="ECO:0000259" key="6">
    <source>
        <dbReference type="Pfam" id="PF13086"/>
    </source>
</evidence>
<protein>
    <recommendedName>
        <fullName evidence="10">DNA2/NAM7 helicase-like C-terminal domain-containing protein</fullName>
    </recommendedName>
</protein>